<evidence type="ECO:0000256" key="1">
    <source>
        <dbReference type="SAM" id="SignalP"/>
    </source>
</evidence>
<comment type="caution">
    <text evidence="2">The sequence shown here is derived from an EMBL/GenBank/DDBJ whole genome shotgun (WGS) entry which is preliminary data.</text>
</comment>
<dbReference type="EMBL" id="VBOT01000104">
    <property type="protein sequence ID" value="TMQ50206.1"/>
    <property type="molecule type" value="Genomic_DNA"/>
</dbReference>
<evidence type="ECO:0000313" key="2">
    <source>
        <dbReference type="EMBL" id="TMQ50206.1"/>
    </source>
</evidence>
<dbReference type="Pfam" id="PF07313">
    <property type="entry name" value="AmiA-like"/>
    <property type="match status" value="1"/>
</dbReference>
<dbReference type="Proteomes" id="UP000320184">
    <property type="component" value="Unassembled WGS sequence"/>
</dbReference>
<dbReference type="SUPFAM" id="SSF54001">
    <property type="entry name" value="Cysteine proteinases"/>
    <property type="match status" value="1"/>
</dbReference>
<proteinExistence type="predicted"/>
<dbReference type="Gene3D" id="1.10.3670.10">
    <property type="entry name" value="Putative xylanase like domain"/>
    <property type="match status" value="1"/>
</dbReference>
<accession>A0A538SFR6</accession>
<reference evidence="2 3" key="1">
    <citation type="journal article" date="2019" name="Nat. Microbiol.">
        <title>Mediterranean grassland soil C-N compound turnover is dependent on rainfall and depth, and is mediated by genomically divergent microorganisms.</title>
        <authorList>
            <person name="Diamond S."/>
            <person name="Andeer P.F."/>
            <person name="Li Z."/>
            <person name="Crits-Christoph A."/>
            <person name="Burstein D."/>
            <person name="Anantharaman K."/>
            <person name="Lane K.R."/>
            <person name="Thomas B.C."/>
            <person name="Pan C."/>
            <person name="Northen T.R."/>
            <person name="Banfield J.F."/>
        </authorList>
    </citation>
    <scope>NUCLEOTIDE SEQUENCE [LARGE SCALE GENOMIC DNA]</scope>
    <source>
        <strain evidence="2">WS_3</strain>
    </source>
</reference>
<name>A0A538SFR6_UNCEI</name>
<feature type="signal peptide" evidence="1">
    <location>
        <begin position="1"/>
        <end position="26"/>
    </location>
</feature>
<protein>
    <submittedName>
        <fullName evidence="2">DUF1460 domain-containing protein</fullName>
    </submittedName>
</protein>
<gene>
    <name evidence="2" type="ORF">E6K73_08330</name>
</gene>
<keyword evidence="1" id="KW-0732">Signal</keyword>
<sequence>MRRACWWGFPLMLSAAMTAAAPPSMAAPRASGAAAVSAAPATTALPPALERALDRKDPLALADSTLPRLADLDSVQRARVAERMAGWELGRRVAAWAFLQVGTPYRLGPLGEEAPPDTDPLIEFQTTDCAVLNLVSAALAHAGEAGGERAAMAIVNYRGGVVSYATRLHFTTDRLDSSPYYRDITEKVGGRACRRRAVILNRKADGGRWIPIDWSKPREVVYLPRALGSLFANLYDRGRLPAATGVAFVQLSSMDGLDVVHESMLWRGRTFLHASSRTGRVVTMPWTEFLAGPGRRYDGFVLFEYR</sequence>
<evidence type="ECO:0000313" key="3">
    <source>
        <dbReference type="Proteomes" id="UP000320184"/>
    </source>
</evidence>
<dbReference type="InterPro" id="IPR010846">
    <property type="entry name" value="AmiA-like"/>
</dbReference>
<dbReference type="InterPro" id="IPR038765">
    <property type="entry name" value="Papain-like_cys_pep_sf"/>
</dbReference>
<feature type="chain" id="PRO_5021918606" evidence="1">
    <location>
        <begin position="27"/>
        <end position="306"/>
    </location>
</feature>
<organism evidence="2 3">
    <name type="scientific">Eiseniibacteriota bacterium</name>
    <dbReference type="NCBI Taxonomy" id="2212470"/>
    <lineage>
        <taxon>Bacteria</taxon>
        <taxon>Candidatus Eiseniibacteriota</taxon>
    </lineage>
</organism>
<dbReference type="AlphaFoldDB" id="A0A538SFR6"/>